<reference evidence="5" key="1">
    <citation type="submission" date="2022-07" db="EMBL/GenBank/DDBJ databases">
        <title>Phylogenomic reconstructions and comparative analyses of Kickxellomycotina fungi.</title>
        <authorList>
            <person name="Reynolds N.K."/>
            <person name="Stajich J.E."/>
            <person name="Barry K."/>
            <person name="Grigoriev I.V."/>
            <person name="Crous P."/>
            <person name="Smith M.E."/>
        </authorList>
    </citation>
    <scope>NUCLEOTIDE SEQUENCE</scope>
    <source>
        <strain evidence="5">NRRL 3115</strain>
    </source>
</reference>
<dbReference type="FunFam" id="3.30.70.330:FF:000442">
    <property type="entry name" value="Multiple RNA-binding domain-containing protein 1"/>
    <property type="match status" value="1"/>
</dbReference>
<dbReference type="Proteomes" id="UP001151518">
    <property type="component" value="Unassembled WGS sequence"/>
</dbReference>
<feature type="region of interest" description="Disordered" evidence="3">
    <location>
        <begin position="839"/>
        <end position="875"/>
    </location>
</feature>
<feature type="region of interest" description="Disordered" evidence="3">
    <location>
        <begin position="188"/>
        <end position="222"/>
    </location>
</feature>
<feature type="domain" description="RRM" evidence="4">
    <location>
        <begin position="504"/>
        <end position="576"/>
    </location>
</feature>
<protein>
    <submittedName>
        <fullName evidence="5">Multiple RNA-binding domain-containing protein 1</fullName>
    </submittedName>
</protein>
<feature type="region of interest" description="Disordered" evidence="3">
    <location>
        <begin position="104"/>
        <end position="128"/>
    </location>
</feature>
<evidence type="ECO:0000313" key="5">
    <source>
        <dbReference type="EMBL" id="KAJ2678645.1"/>
    </source>
</evidence>
<dbReference type="FunFam" id="3.30.70.330:FF:000738">
    <property type="entry name" value="RNA-binding motif protein 19"/>
    <property type="match status" value="1"/>
</dbReference>
<feature type="domain" description="RRM" evidence="4">
    <location>
        <begin position="319"/>
        <end position="397"/>
    </location>
</feature>
<keyword evidence="1 2" id="KW-0694">RNA-binding</keyword>
<dbReference type="InterPro" id="IPR034418">
    <property type="entry name" value="RMB19_RRM1"/>
</dbReference>
<dbReference type="CDD" id="cd12320">
    <property type="entry name" value="RRM6_RBM19_RRM5_MRD1"/>
    <property type="match status" value="1"/>
</dbReference>
<proteinExistence type="predicted"/>
<organism evidence="5 6">
    <name type="scientific">Coemansia spiralis</name>
    <dbReference type="NCBI Taxonomy" id="417178"/>
    <lineage>
        <taxon>Eukaryota</taxon>
        <taxon>Fungi</taxon>
        <taxon>Fungi incertae sedis</taxon>
        <taxon>Zoopagomycota</taxon>
        <taxon>Kickxellomycotina</taxon>
        <taxon>Kickxellomycetes</taxon>
        <taxon>Kickxellales</taxon>
        <taxon>Kickxellaceae</taxon>
        <taxon>Coemansia</taxon>
    </lineage>
</organism>
<dbReference type="OrthoDB" id="439639at2759"/>
<feature type="compositionally biased region" description="Basic and acidic residues" evidence="3">
    <location>
        <begin position="104"/>
        <end position="120"/>
    </location>
</feature>
<dbReference type="Gene3D" id="3.30.70.330">
    <property type="match status" value="5"/>
</dbReference>
<evidence type="ECO:0000256" key="1">
    <source>
        <dbReference type="ARBA" id="ARBA00022884"/>
    </source>
</evidence>
<evidence type="ECO:0000259" key="4">
    <source>
        <dbReference type="PROSITE" id="PS50102"/>
    </source>
</evidence>
<dbReference type="Pfam" id="PF00076">
    <property type="entry name" value="RRM_1"/>
    <property type="match status" value="5"/>
</dbReference>
<dbReference type="InterPro" id="IPR052462">
    <property type="entry name" value="SLIRP/GR-RBP-like"/>
</dbReference>
<dbReference type="CDD" id="cd12317">
    <property type="entry name" value="RRM4_RBM19_RRM3_MRD1"/>
    <property type="match status" value="1"/>
</dbReference>
<dbReference type="InterPro" id="IPR034423">
    <property type="entry name" value="RBM19_RRM5"/>
</dbReference>
<evidence type="ECO:0000256" key="3">
    <source>
        <dbReference type="SAM" id="MobiDB-lite"/>
    </source>
</evidence>
<dbReference type="AlphaFoldDB" id="A0A9W8G974"/>
<dbReference type="GO" id="GO:0003723">
    <property type="term" value="F:RNA binding"/>
    <property type="evidence" value="ECO:0007669"/>
    <property type="project" value="UniProtKB-UniRule"/>
</dbReference>
<comment type="caution">
    <text evidence="5">The sequence shown here is derived from an EMBL/GenBank/DDBJ whole genome shotgun (WGS) entry which is preliminary data.</text>
</comment>
<feature type="compositionally biased region" description="Polar residues" evidence="3">
    <location>
        <begin position="258"/>
        <end position="267"/>
    </location>
</feature>
<feature type="domain" description="RRM" evidence="4">
    <location>
        <begin position="3"/>
        <end position="80"/>
    </location>
</feature>
<dbReference type="CDD" id="cd12564">
    <property type="entry name" value="RRM1_RBM19"/>
    <property type="match status" value="1"/>
</dbReference>
<dbReference type="PANTHER" id="PTHR48027">
    <property type="entry name" value="HETEROGENEOUS NUCLEAR RIBONUCLEOPROTEIN 87F-RELATED"/>
    <property type="match status" value="1"/>
</dbReference>
<dbReference type="InterPro" id="IPR000504">
    <property type="entry name" value="RRM_dom"/>
</dbReference>
<sequence length="875" mass="97515">MSSRIVVKNLPKYITEERFRNHFGTKGEITDVKLIYNKSGKFRQFGYIGYRSEEEAQTAQRYFNNSFVDTSKVTVEIAKPFGDASLPRAWSVYTKGTTLYNKAHGVESSKENDKKDDNNKHKEKNQSAIRSLYEQLLADKQDDPRFKEFLQVMAPRAKNKAWTNDDYTNWQTDELVAVRNAVAARRELAESKNNDKSADENQSDDIVASNDEDQEPVNEDKAAAVAAESIGVSDMEWLRMHMSSKSDDELLESENVDGENSSHNGNGSDADPSMPAKDADAKTSDSANNDISAETDLISENPDPVAAVATAISQIQETGRLFVRNLPYLTTEDDLRLAFEKFGPLSEVHMPISKDTKRPKGFAYVLYLLPEHAVNAYKAMDHKVFLGRILHVLPGKDKPQARENEDTIGGFKSSVKKERDAKKKALSGSDFNWNSLYMSADAVADSISDRLNISKSDLLSADSNGNPAVRLALAETHIINDTKRYFEEQGIVLERFEHRERSDTVILVKNIPFSVDEDELHALFGKHGSLGRVLVPPSRTIAIVEFLEPSEARTAFRHLAYKRLKDAPIYLERAPKDIFDAPFDSDAAAKNRETNTSTDNEKLNIDQIFEPTHDPAAQTIASTGSEAKALQAGCVLFVKNIDFGTTEDTLRQLFNGVDGLASVMIRRKRDPKRPGKWLSMGFGFVEYKTPETAQQAIKAFQGIEVDDHALEIKLSDRLAKVDAEAAAASSAATAAVDSKRPKGTKLVVKNIPFEATRKDIRDLVSAFGQVKSVRLPNKFSGGHRGFAFVEFLTPQEAQHVLDTMKDTHLYGRHLVVDWAEEENSLQAIREKVGRQFAKDSGEGVVGSKRRKIEMNANNGSDGSDMDSDMYDDSEE</sequence>
<dbReference type="InterPro" id="IPR035979">
    <property type="entry name" value="RBD_domain_sf"/>
</dbReference>
<dbReference type="CDD" id="cd12318">
    <property type="entry name" value="RRM5_RBM19_like"/>
    <property type="match status" value="1"/>
</dbReference>
<dbReference type="PROSITE" id="PS50102">
    <property type="entry name" value="RRM"/>
    <property type="match status" value="5"/>
</dbReference>
<feature type="domain" description="RRM" evidence="4">
    <location>
        <begin position="744"/>
        <end position="821"/>
    </location>
</feature>
<feature type="compositionally biased region" description="Basic and acidic residues" evidence="3">
    <location>
        <begin position="188"/>
        <end position="199"/>
    </location>
</feature>
<name>A0A9W8G974_9FUNG</name>
<evidence type="ECO:0000313" key="6">
    <source>
        <dbReference type="Proteomes" id="UP001151518"/>
    </source>
</evidence>
<feature type="domain" description="RRM" evidence="4">
    <location>
        <begin position="634"/>
        <end position="717"/>
    </location>
</feature>
<dbReference type="InterPro" id="IPR012677">
    <property type="entry name" value="Nucleotide-bd_a/b_plait_sf"/>
</dbReference>
<gene>
    <name evidence="5" type="primary">MRD1</name>
    <name evidence="5" type="ORF">GGI25_002233</name>
</gene>
<accession>A0A9W8G974</accession>
<feature type="compositionally biased region" description="Acidic residues" evidence="3">
    <location>
        <begin position="863"/>
        <end position="875"/>
    </location>
</feature>
<dbReference type="SUPFAM" id="SSF54928">
    <property type="entry name" value="RNA-binding domain, RBD"/>
    <property type="match status" value="4"/>
</dbReference>
<evidence type="ECO:0000256" key="2">
    <source>
        <dbReference type="PROSITE-ProRule" id="PRU00176"/>
    </source>
</evidence>
<feature type="region of interest" description="Disordered" evidence="3">
    <location>
        <begin position="246"/>
        <end position="288"/>
    </location>
</feature>
<dbReference type="EMBL" id="JANBTW010000019">
    <property type="protein sequence ID" value="KAJ2678645.1"/>
    <property type="molecule type" value="Genomic_DNA"/>
</dbReference>
<dbReference type="SMART" id="SM00360">
    <property type="entry name" value="RRM"/>
    <property type="match status" value="5"/>
</dbReference>